<comment type="similarity">
    <text evidence="1">Belongs to the AHA1 family.</text>
</comment>
<evidence type="ECO:0000313" key="3">
    <source>
        <dbReference type="EMBL" id="THV21326.1"/>
    </source>
</evidence>
<dbReference type="InterPro" id="IPR013538">
    <property type="entry name" value="ASHA1/2-like_C"/>
</dbReference>
<organism evidence="3 4">
    <name type="scientific">Peteryoungia ipomoeae</name>
    <dbReference type="NCBI Taxonomy" id="1210932"/>
    <lineage>
        <taxon>Bacteria</taxon>
        <taxon>Pseudomonadati</taxon>
        <taxon>Pseudomonadota</taxon>
        <taxon>Alphaproteobacteria</taxon>
        <taxon>Hyphomicrobiales</taxon>
        <taxon>Rhizobiaceae</taxon>
        <taxon>Peteryoungia</taxon>
    </lineage>
</organism>
<evidence type="ECO:0000256" key="1">
    <source>
        <dbReference type="ARBA" id="ARBA00006817"/>
    </source>
</evidence>
<accession>A0A4V4HM94</accession>
<dbReference type="EMBL" id="STGV01000005">
    <property type="protein sequence ID" value="THV21326.1"/>
    <property type="molecule type" value="Genomic_DNA"/>
</dbReference>
<dbReference type="Proteomes" id="UP000308828">
    <property type="component" value="Unassembled WGS sequence"/>
</dbReference>
<comment type="caution">
    <text evidence="3">The sequence shown here is derived from an EMBL/GenBank/DDBJ whole genome shotgun (WGS) entry which is preliminary data.</text>
</comment>
<keyword evidence="4" id="KW-1185">Reference proteome</keyword>
<feature type="domain" description="Activator of Hsp90 ATPase homologue 1/2-like C-terminal" evidence="2">
    <location>
        <begin position="20"/>
        <end position="132"/>
    </location>
</feature>
<dbReference type="SUPFAM" id="SSF55961">
    <property type="entry name" value="Bet v1-like"/>
    <property type="match status" value="1"/>
</dbReference>
<protein>
    <submittedName>
        <fullName evidence="3">SRPBCC domain-containing protein</fullName>
    </submittedName>
</protein>
<proteinExistence type="inferred from homology"/>
<evidence type="ECO:0000259" key="2">
    <source>
        <dbReference type="Pfam" id="PF08327"/>
    </source>
</evidence>
<reference evidence="3 4" key="1">
    <citation type="submission" date="2019-04" db="EMBL/GenBank/DDBJ databases">
        <title>Genome sequence of strain shin9-1.</title>
        <authorList>
            <person name="Gao J."/>
            <person name="Sun J."/>
        </authorList>
    </citation>
    <scope>NUCLEOTIDE SEQUENCE [LARGE SCALE GENOMIC DNA]</scope>
    <source>
        <strain evidence="4">shin9-1</strain>
    </source>
</reference>
<gene>
    <name evidence="3" type="ORF">FAA97_14980</name>
</gene>
<name>A0A4V4HM94_9HYPH</name>
<evidence type="ECO:0000313" key="4">
    <source>
        <dbReference type="Proteomes" id="UP000308828"/>
    </source>
</evidence>
<dbReference type="AlphaFoldDB" id="A0A4V4HM94"/>
<dbReference type="RefSeq" id="WP_136599376.1">
    <property type="nucleotide sequence ID" value="NZ_STGV01000005.1"/>
</dbReference>
<sequence>MTDRSHDVLTVTVERHFRHAPEKLWRALTQPELIADWLMQNAFSPEPGHAFTLVADWGTVDCEVQVVEPNTRLAYSWNSGALRSLVTWTLTPSGSGTLLRMEQTGFRRDQPQFYGGAKLGWPRYFDGLEALLDRIV</sequence>
<dbReference type="Pfam" id="PF08327">
    <property type="entry name" value="AHSA1"/>
    <property type="match status" value="1"/>
</dbReference>
<dbReference type="Gene3D" id="3.30.530.20">
    <property type="match status" value="1"/>
</dbReference>
<dbReference type="OrthoDB" id="9803476at2"/>
<dbReference type="CDD" id="cd07814">
    <property type="entry name" value="SRPBCC_CalC_Aha1-like"/>
    <property type="match status" value="1"/>
</dbReference>
<dbReference type="InterPro" id="IPR023393">
    <property type="entry name" value="START-like_dom_sf"/>
</dbReference>